<dbReference type="AlphaFoldDB" id="Q64C42"/>
<evidence type="ECO:0000313" key="1">
    <source>
        <dbReference type="EMBL" id="AAU83035.1"/>
    </source>
</evidence>
<gene>
    <name evidence="1" type="ORF">GZ26D6_11</name>
</gene>
<protein>
    <submittedName>
        <fullName evidence="1">Uncharacterized protein</fullName>
    </submittedName>
</protein>
<dbReference type="EMBL" id="AY714840">
    <property type="protein sequence ID" value="AAU83035.1"/>
    <property type="molecule type" value="Genomic_DNA"/>
</dbReference>
<sequence length="329" mass="38120">MNVFHKFEDEFGIELKSGIAHDQANKKVSMPNELIYSTGSGFTNNGDKIEFVPNDREITKAINEFIVTATVNGIERKWISHYFIGNSESRRKLAEETFDSLDSDIVFSAVCHNIEGGINNYKRFLDFLHNRDQEASKSRTVTQVMESGILPEREIDLPCENLNGTVCTSISHQRDKRCTGEWLIKDGDYKCCSKYCTSYKENIPFYFIAIHNEPFGANERNYKVLKYLIERANQYNMKLTLMFTPAWVDFILNNPLKRVELENWKTQGHEISAHHHSVHHPGNWDGYSDYTFEPAVQIREEEGLSKPRFSYRQGTLDDFVDKINKLGEF</sequence>
<organism evidence="1">
    <name type="scientific">Uncultured archaeon GZfos26G2</name>
    <dbReference type="NCBI Taxonomy" id="3386331"/>
    <lineage>
        <taxon>Archaea</taxon>
        <taxon>Methanobacteriati</taxon>
        <taxon>Methanobacteriota</taxon>
        <taxon>Stenosarchaea group</taxon>
        <taxon>Methanomicrobia</taxon>
        <taxon>Candidatus Methanophagales</taxon>
        <taxon>Candidatus Methanophagaceae</taxon>
        <taxon>Candidatus Methanophaga</taxon>
    </lineage>
</organism>
<reference evidence="1" key="1">
    <citation type="journal article" date="2004" name="Science">
        <title>Reverse methanogenesis: testing the hypothesis with environmental genomics.</title>
        <authorList>
            <person name="Hallam S.J."/>
            <person name="Putnam N."/>
            <person name="Preston C.M."/>
            <person name="Detter J.C."/>
            <person name="Rokhsar D."/>
            <person name="Richardson P.M."/>
            <person name="DeLong E.F."/>
        </authorList>
    </citation>
    <scope>NUCLEOTIDE SEQUENCE</scope>
</reference>
<reference evidence="1" key="2">
    <citation type="submission" date="2004-08" db="EMBL/GenBank/DDBJ databases">
        <authorList>
            <person name="Putnam N."/>
            <person name="Detter J.C."/>
            <person name="Richardson P.M."/>
            <person name="Rokhsar D."/>
        </authorList>
    </citation>
    <scope>NUCLEOTIDE SEQUENCE</scope>
</reference>
<name>Q64C42_UNCAG</name>
<accession>Q64C42</accession>
<proteinExistence type="predicted"/>